<dbReference type="Pfam" id="PF09900">
    <property type="entry name" value="DUF2127"/>
    <property type="match status" value="1"/>
</dbReference>
<reference evidence="2" key="1">
    <citation type="journal article" date="2018" name="Front. Microbiol.">
        <title>Hydrolytic Capabilities as a Key to Environmental Success: Chitinolytic and Cellulolytic Acidobacteria From Acidic Sub-arctic Soils and Boreal Peatlands.</title>
        <authorList>
            <person name="Belova S.E."/>
            <person name="Ravin N.V."/>
            <person name="Pankratov T.A."/>
            <person name="Rakitin A.L."/>
            <person name="Ivanova A.A."/>
            <person name="Beletsky A.V."/>
            <person name="Mardanov A.V."/>
            <person name="Sinninghe Damste J.S."/>
            <person name="Dedysh S.N."/>
        </authorList>
    </citation>
    <scope>NUCLEOTIDE SEQUENCE [LARGE SCALE GENOMIC DNA]</scope>
    <source>
        <strain evidence="2">SBC82</strain>
    </source>
</reference>
<feature type="transmembrane region" description="Helical" evidence="1">
    <location>
        <begin position="12"/>
        <end position="38"/>
    </location>
</feature>
<proteinExistence type="predicted"/>
<name>A0A2Z5FWU3_9BACT</name>
<evidence type="ECO:0000313" key="3">
    <source>
        <dbReference type="Proteomes" id="UP000253606"/>
    </source>
</evidence>
<dbReference type="Proteomes" id="UP000253606">
    <property type="component" value="Chromosome"/>
</dbReference>
<keyword evidence="1" id="KW-0472">Membrane</keyword>
<protein>
    <recommendedName>
        <fullName evidence="4">DUF2127 domain-containing protein</fullName>
    </recommendedName>
</protein>
<keyword evidence="1" id="KW-1133">Transmembrane helix</keyword>
<dbReference type="EMBL" id="CP030840">
    <property type="protein sequence ID" value="AXC10855.1"/>
    <property type="molecule type" value="Genomic_DNA"/>
</dbReference>
<evidence type="ECO:0000256" key="1">
    <source>
        <dbReference type="SAM" id="Phobius"/>
    </source>
</evidence>
<dbReference type="InterPro" id="IPR021125">
    <property type="entry name" value="DUF2127"/>
</dbReference>
<evidence type="ECO:0008006" key="4">
    <source>
        <dbReference type="Google" id="ProtNLM"/>
    </source>
</evidence>
<gene>
    <name evidence="2" type="ORF">ACPOL_1509</name>
</gene>
<evidence type="ECO:0000313" key="2">
    <source>
        <dbReference type="EMBL" id="AXC10855.1"/>
    </source>
</evidence>
<organism evidence="2 3">
    <name type="scientific">Acidisarcina polymorpha</name>
    <dbReference type="NCBI Taxonomy" id="2211140"/>
    <lineage>
        <taxon>Bacteria</taxon>
        <taxon>Pseudomonadati</taxon>
        <taxon>Acidobacteriota</taxon>
        <taxon>Terriglobia</taxon>
        <taxon>Terriglobales</taxon>
        <taxon>Acidobacteriaceae</taxon>
        <taxon>Acidisarcina</taxon>
    </lineage>
</organism>
<feature type="transmembrane region" description="Helical" evidence="1">
    <location>
        <begin position="128"/>
        <end position="148"/>
    </location>
</feature>
<dbReference type="AlphaFoldDB" id="A0A2Z5FWU3"/>
<keyword evidence="3" id="KW-1185">Reference proteome</keyword>
<dbReference type="RefSeq" id="WP_236657290.1">
    <property type="nucleotide sequence ID" value="NZ_CP030840.1"/>
</dbReference>
<sequence length="168" mass="19133">MTHNANPDHSRWLVLIGVLKLLKALLFIMLGVGALHLLHKDLVDLLAHLIVALRFDPENHFVNLVLEKVALISPHRLREISIAIFCYAGLDIIEGTGLALEKTWAEYLTLIITASFLPWELFEIIRHVTWLKVILLILNTVVVIYLVFHVQGRIRARAEQNSRPEGVQ</sequence>
<dbReference type="KEGG" id="abas:ACPOL_1509"/>
<keyword evidence="1" id="KW-0812">Transmembrane</keyword>
<accession>A0A2Z5FWU3</accession>